<dbReference type="Proteomes" id="UP001153712">
    <property type="component" value="Chromosome 1"/>
</dbReference>
<organism evidence="18 19">
    <name type="scientific">Phyllotreta striolata</name>
    <name type="common">Striped flea beetle</name>
    <name type="synonym">Crioceris striolata</name>
    <dbReference type="NCBI Taxonomy" id="444603"/>
    <lineage>
        <taxon>Eukaryota</taxon>
        <taxon>Metazoa</taxon>
        <taxon>Ecdysozoa</taxon>
        <taxon>Arthropoda</taxon>
        <taxon>Hexapoda</taxon>
        <taxon>Insecta</taxon>
        <taxon>Pterygota</taxon>
        <taxon>Neoptera</taxon>
        <taxon>Endopterygota</taxon>
        <taxon>Coleoptera</taxon>
        <taxon>Polyphaga</taxon>
        <taxon>Cucujiformia</taxon>
        <taxon>Chrysomeloidea</taxon>
        <taxon>Chrysomelidae</taxon>
        <taxon>Galerucinae</taxon>
        <taxon>Alticini</taxon>
        <taxon>Phyllotreta</taxon>
    </lineage>
</organism>
<dbReference type="FunFam" id="1.20.120.550:FF:000002">
    <property type="entry name" value="Microsomal glutathione S-transferase 1"/>
    <property type="match status" value="1"/>
</dbReference>
<comment type="subunit">
    <text evidence="14">Homotrimer; The trimer binds only one molecule of glutathione.</text>
</comment>
<evidence type="ECO:0000256" key="8">
    <source>
        <dbReference type="ARBA" id="ARBA00022787"/>
    </source>
</evidence>
<evidence type="ECO:0000256" key="4">
    <source>
        <dbReference type="ARBA" id="ARBA00010459"/>
    </source>
</evidence>
<feature type="transmembrane region" description="Helical" evidence="17">
    <location>
        <begin position="130"/>
        <end position="150"/>
    </location>
</feature>
<dbReference type="EMBL" id="OU900094">
    <property type="protein sequence ID" value="CAG9854729.1"/>
    <property type="molecule type" value="Genomic_DNA"/>
</dbReference>
<comment type="subcellular location">
    <subcellularLocation>
        <location evidence="3">Endoplasmic reticulum membrane</location>
        <topology evidence="3">Multi-pass membrane protein</topology>
    </subcellularLocation>
    <subcellularLocation>
        <location evidence="2">Mitochondrion outer membrane</location>
    </subcellularLocation>
</comment>
<evidence type="ECO:0000256" key="14">
    <source>
        <dbReference type="ARBA" id="ARBA00038540"/>
    </source>
</evidence>
<evidence type="ECO:0000256" key="16">
    <source>
        <dbReference type="ARBA" id="ARBA00049385"/>
    </source>
</evidence>
<protein>
    <recommendedName>
        <fullName evidence="15">Microsomal glutathione S-transferase 1</fullName>
        <ecNumber evidence="5">2.5.1.18</ecNumber>
    </recommendedName>
</protein>
<keyword evidence="7 17" id="KW-0812">Transmembrane</keyword>
<evidence type="ECO:0000256" key="7">
    <source>
        <dbReference type="ARBA" id="ARBA00022692"/>
    </source>
</evidence>
<evidence type="ECO:0000256" key="13">
    <source>
        <dbReference type="ARBA" id="ARBA00023136"/>
    </source>
</evidence>
<proteinExistence type="inferred from homology"/>
<dbReference type="OrthoDB" id="193139at2759"/>
<keyword evidence="6" id="KW-0808">Transferase</keyword>
<dbReference type="SUPFAM" id="SSF161084">
    <property type="entry name" value="MAPEG domain-like"/>
    <property type="match status" value="1"/>
</dbReference>
<dbReference type="GO" id="GO:0004364">
    <property type="term" value="F:glutathione transferase activity"/>
    <property type="evidence" value="ECO:0007669"/>
    <property type="project" value="UniProtKB-EC"/>
</dbReference>
<feature type="transmembrane region" description="Helical" evidence="17">
    <location>
        <begin position="80"/>
        <end position="98"/>
    </location>
</feature>
<evidence type="ECO:0000256" key="3">
    <source>
        <dbReference type="ARBA" id="ARBA00004477"/>
    </source>
</evidence>
<dbReference type="InterPro" id="IPR040162">
    <property type="entry name" value="MGST1-like"/>
</dbReference>
<gene>
    <name evidence="18" type="ORF">PHYEVI_LOCUS1189</name>
</gene>
<keyword evidence="12" id="KW-0496">Mitochondrion</keyword>
<evidence type="ECO:0000256" key="5">
    <source>
        <dbReference type="ARBA" id="ARBA00012452"/>
    </source>
</evidence>
<dbReference type="EC" id="2.5.1.18" evidence="5"/>
<evidence type="ECO:0000256" key="11">
    <source>
        <dbReference type="ARBA" id="ARBA00022990"/>
    </source>
</evidence>
<evidence type="ECO:0000313" key="18">
    <source>
        <dbReference type="EMBL" id="CAG9854729.1"/>
    </source>
</evidence>
<dbReference type="GO" id="GO:0005789">
    <property type="term" value="C:endoplasmic reticulum membrane"/>
    <property type="evidence" value="ECO:0007669"/>
    <property type="project" value="UniProtKB-SubCell"/>
</dbReference>
<dbReference type="InterPro" id="IPR001129">
    <property type="entry name" value="Membr-assoc_MAPEG"/>
</dbReference>
<feature type="transmembrane region" description="Helical" evidence="17">
    <location>
        <begin position="19"/>
        <end position="37"/>
    </location>
</feature>
<keyword evidence="19" id="KW-1185">Reference proteome</keyword>
<comment type="catalytic activity">
    <reaction evidence="16">
        <text>RX + glutathione = an S-substituted glutathione + a halide anion + H(+)</text>
        <dbReference type="Rhea" id="RHEA:16437"/>
        <dbReference type="ChEBI" id="CHEBI:15378"/>
        <dbReference type="ChEBI" id="CHEBI:16042"/>
        <dbReference type="ChEBI" id="CHEBI:17792"/>
        <dbReference type="ChEBI" id="CHEBI:57925"/>
        <dbReference type="ChEBI" id="CHEBI:90779"/>
        <dbReference type="EC" id="2.5.1.18"/>
    </reaction>
    <physiologicalReaction direction="left-to-right" evidence="16">
        <dbReference type="Rhea" id="RHEA:16438"/>
    </physiologicalReaction>
</comment>
<evidence type="ECO:0000256" key="15">
    <source>
        <dbReference type="ARBA" id="ARBA00039397"/>
    </source>
</evidence>
<keyword evidence="9" id="KW-0256">Endoplasmic reticulum</keyword>
<comment type="function">
    <text evidence="1">Conjugation of reduced glutathione to a wide number of exogenous and endogenous hydrophobic electrophiles.</text>
</comment>
<dbReference type="Pfam" id="PF01124">
    <property type="entry name" value="MAPEG"/>
    <property type="match status" value="1"/>
</dbReference>
<name>A0A9N9XI26_PHYSR</name>
<sequence length="151" mass="17042">MAQAIPSVLSLENEVFRSFLFYSCILVLKMLFMSPLTGSKRMKHKAFANVEDAKGFNVKPKLDDNVERVRRAHLNDIENIPLFFVAGVLYTITNPSVYLAKMLFLVYTVARVAHTIVYAVVPLPQPARGISWVTGFGITVYMTVMSLIHFL</sequence>
<dbReference type="PANTHER" id="PTHR10689:SF6">
    <property type="entry name" value="MICROSOMAL GLUTATHIONE S-TRANSFERASE 1"/>
    <property type="match status" value="1"/>
</dbReference>
<keyword evidence="10 17" id="KW-1133">Transmembrane helix</keyword>
<dbReference type="InterPro" id="IPR023352">
    <property type="entry name" value="MAPEG-like_dom_sf"/>
</dbReference>
<evidence type="ECO:0000313" key="19">
    <source>
        <dbReference type="Proteomes" id="UP001153712"/>
    </source>
</evidence>
<evidence type="ECO:0000256" key="1">
    <source>
        <dbReference type="ARBA" id="ARBA00003701"/>
    </source>
</evidence>
<evidence type="ECO:0000256" key="10">
    <source>
        <dbReference type="ARBA" id="ARBA00022989"/>
    </source>
</evidence>
<keyword evidence="8" id="KW-1000">Mitochondrion outer membrane</keyword>
<reference evidence="18" key="1">
    <citation type="submission" date="2022-01" db="EMBL/GenBank/DDBJ databases">
        <authorList>
            <person name="King R."/>
        </authorList>
    </citation>
    <scope>NUCLEOTIDE SEQUENCE</scope>
</reference>
<dbReference type="GO" id="GO:0005741">
    <property type="term" value="C:mitochondrial outer membrane"/>
    <property type="evidence" value="ECO:0007669"/>
    <property type="project" value="UniProtKB-SubCell"/>
</dbReference>
<evidence type="ECO:0000256" key="17">
    <source>
        <dbReference type="SAM" id="Phobius"/>
    </source>
</evidence>
<dbReference type="PANTHER" id="PTHR10689">
    <property type="entry name" value="MICROSOMAL GLUTATHIONE S-TRANSFERASE 1"/>
    <property type="match status" value="1"/>
</dbReference>
<evidence type="ECO:0000256" key="9">
    <source>
        <dbReference type="ARBA" id="ARBA00022824"/>
    </source>
</evidence>
<keyword evidence="13 17" id="KW-0472">Membrane</keyword>
<keyword evidence="11" id="KW-0007">Acetylation</keyword>
<evidence type="ECO:0000256" key="6">
    <source>
        <dbReference type="ARBA" id="ARBA00022679"/>
    </source>
</evidence>
<accession>A0A9N9XI26</accession>
<dbReference type="Gene3D" id="1.20.120.550">
    <property type="entry name" value="Membrane associated eicosanoid/glutathione metabolism-like domain"/>
    <property type="match status" value="1"/>
</dbReference>
<evidence type="ECO:0000256" key="12">
    <source>
        <dbReference type="ARBA" id="ARBA00023128"/>
    </source>
</evidence>
<evidence type="ECO:0000256" key="2">
    <source>
        <dbReference type="ARBA" id="ARBA00004294"/>
    </source>
</evidence>
<comment type="similarity">
    <text evidence="4">Belongs to the MAPEG family.</text>
</comment>
<dbReference type="AlphaFoldDB" id="A0A9N9XI26"/>